<feature type="region of interest" description="Disordered" evidence="1">
    <location>
        <begin position="1"/>
        <end position="72"/>
    </location>
</feature>
<feature type="compositionally biased region" description="Basic and acidic residues" evidence="1">
    <location>
        <begin position="50"/>
        <end position="72"/>
    </location>
</feature>
<proteinExistence type="predicted"/>
<sequence>MEITVVVNVRGRMVGDQNNNGGSKQIGGSEHNGGIDHNSGDKLNGGNDGYSEKERTSEKKKSSKKKWTDSFGEEKGLRVGEGRKSQCPLQVGTVECGYYIMRYMREIVSNNTSIITVAIATRNSCSKLELDEVRMEWAEFLAWYI</sequence>
<protein>
    <submittedName>
        <fullName evidence="2">Uncharacterized protein</fullName>
    </submittedName>
</protein>
<dbReference type="Gramene" id="MELO3C030650.2.1">
    <property type="protein sequence ID" value="MELO3C030650.2.1"/>
    <property type="gene ID" value="MELO3C030650.2"/>
</dbReference>
<dbReference type="EnsemblPlants" id="MELO3C030650.2.1">
    <property type="protein sequence ID" value="MELO3C030650.2.1"/>
    <property type="gene ID" value="MELO3C030650.2"/>
</dbReference>
<dbReference type="AlphaFoldDB" id="A0A9I9E9D3"/>
<accession>A0A9I9E9D3</accession>
<evidence type="ECO:0000313" key="2">
    <source>
        <dbReference type="EnsemblPlants" id="MELO3C030650.2.1"/>
    </source>
</evidence>
<name>A0A9I9E9D3_CUCME</name>
<reference evidence="2" key="1">
    <citation type="submission" date="2023-03" db="UniProtKB">
        <authorList>
            <consortium name="EnsemblPlants"/>
        </authorList>
    </citation>
    <scope>IDENTIFICATION</scope>
</reference>
<dbReference type="Gene3D" id="1.10.418.20">
    <property type="match status" value="1"/>
</dbReference>
<organism evidence="2">
    <name type="scientific">Cucumis melo</name>
    <name type="common">Muskmelon</name>
    <dbReference type="NCBI Taxonomy" id="3656"/>
    <lineage>
        <taxon>Eukaryota</taxon>
        <taxon>Viridiplantae</taxon>
        <taxon>Streptophyta</taxon>
        <taxon>Embryophyta</taxon>
        <taxon>Tracheophyta</taxon>
        <taxon>Spermatophyta</taxon>
        <taxon>Magnoliopsida</taxon>
        <taxon>eudicotyledons</taxon>
        <taxon>Gunneridae</taxon>
        <taxon>Pentapetalae</taxon>
        <taxon>rosids</taxon>
        <taxon>fabids</taxon>
        <taxon>Cucurbitales</taxon>
        <taxon>Cucurbitaceae</taxon>
        <taxon>Benincaseae</taxon>
        <taxon>Cucumis</taxon>
    </lineage>
</organism>
<evidence type="ECO:0000256" key="1">
    <source>
        <dbReference type="SAM" id="MobiDB-lite"/>
    </source>
</evidence>